<dbReference type="InterPro" id="IPR009057">
    <property type="entry name" value="Homeodomain-like_sf"/>
</dbReference>
<dbReference type="SUPFAM" id="SSF53098">
    <property type="entry name" value="Ribonuclease H-like"/>
    <property type="match status" value="1"/>
</dbReference>
<proteinExistence type="predicted"/>
<dbReference type="Proteomes" id="UP000031843">
    <property type="component" value="Chromosome secondary"/>
</dbReference>
<protein>
    <submittedName>
        <fullName evidence="3">Mobile element protein</fullName>
    </submittedName>
</protein>
<accession>A0A0C4YEC3</accession>
<evidence type="ECO:0000313" key="4">
    <source>
        <dbReference type="EMBL" id="AJG22661.1"/>
    </source>
</evidence>
<dbReference type="GO" id="GO:0015074">
    <property type="term" value="P:DNA integration"/>
    <property type="evidence" value="ECO:0007669"/>
    <property type="project" value="InterPro"/>
</dbReference>
<dbReference type="InterPro" id="IPR001584">
    <property type="entry name" value="Integrase_cat-core"/>
</dbReference>
<keyword evidence="5" id="KW-1185">Reference proteome</keyword>
<dbReference type="Proteomes" id="UP000031843">
    <property type="component" value="Chromosome main"/>
</dbReference>
<dbReference type="KEGG" id="cbw:RR42_s1072"/>
<dbReference type="PROSITE" id="PS50994">
    <property type="entry name" value="INTEGRASE"/>
    <property type="match status" value="1"/>
</dbReference>
<dbReference type="EMBL" id="CP010537">
    <property type="protein sequence ID" value="AJG22661.1"/>
    <property type="molecule type" value="Genomic_DNA"/>
</dbReference>
<evidence type="ECO:0000313" key="3">
    <source>
        <dbReference type="EMBL" id="AJG21138.1"/>
    </source>
</evidence>
<dbReference type="Pfam" id="PF13565">
    <property type="entry name" value="HTH_32"/>
    <property type="match status" value="1"/>
</dbReference>
<dbReference type="STRING" id="68895.RR42_m0665"/>
<dbReference type="InterPro" id="IPR036397">
    <property type="entry name" value="RNaseH_sf"/>
</dbReference>
<dbReference type="AlphaFoldDB" id="A0A0C4YEC3"/>
<dbReference type="EMBL" id="CP010536">
    <property type="protein sequence ID" value="AJG18077.1"/>
    <property type="molecule type" value="Genomic_DNA"/>
</dbReference>
<evidence type="ECO:0000259" key="1">
    <source>
        <dbReference type="PROSITE" id="PS50994"/>
    </source>
</evidence>
<dbReference type="RefSeq" id="WP_043343959.1">
    <property type="nucleotide sequence ID" value="NZ_CP010536.1"/>
</dbReference>
<reference evidence="3 5" key="1">
    <citation type="journal article" date="2015" name="Genome Announc.">
        <title>Complete Genome Sequence of Cupriavidus basilensis 4G11, Isolated from the Oak Ridge Field Research Center Site.</title>
        <authorList>
            <person name="Ray J."/>
            <person name="Waters R.J."/>
            <person name="Skerker J.M."/>
            <person name="Kuehl J.V."/>
            <person name="Price M.N."/>
            <person name="Huang J."/>
            <person name="Chakraborty R."/>
            <person name="Arkin A.P."/>
            <person name="Deutschbauer A."/>
        </authorList>
    </citation>
    <scope>NUCLEOTIDE SEQUENCE [LARGE SCALE GENOMIC DNA]</scope>
    <source>
        <strain evidence="3">4G11</strain>
    </source>
</reference>
<dbReference type="PANTHER" id="PTHR47515">
    <property type="entry name" value="LOW CALCIUM RESPONSE LOCUS PROTEIN T"/>
    <property type="match status" value="1"/>
</dbReference>
<evidence type="ECO:0000313" key="2">
    <source>
        <dbReference type="EMBL" id="AJG18077.1"/>
    </source>
</evidence>
<gene>
    <name evidence="2" type="ORF">RR42_m0665</name>
    <name evidence="3" type="ORF">RR42_m3778</name>
    <name evidence="4" type="ORF">RR42_s1072</name>
</gene>
<dbReference type="Pfam" id="PF13683">
    <property type="entry name" value="rve_3"/>
    <property type="match status" value="1"/>
</dbReference>
<dbReference type="InterPro" id="IPR012337">
    <property type="entry name" value="RNaseH-like_sf"/>
</dbReference>
<feature type="domain" description="Integrase catalytic" evidence="1">
    <location>
        <begin position="139"/>
        <end position="306"/>
    </location>
</feature>
<dbReference type="KEGG" id="cbw:RR42_m0665"/>
<name>A0A0C4YEC3_9BURK</name>
<dbReference type="GO" id="GO:0003676">
    <property type="term" value="F:nucleic acid binding"/>
    <property type="evidence" value="ECO:0007669"/>
    <property type="project" value="InterPro"/>
</dbReference>
<dbReference type="SUPFAM" id="SSF46689">
    <property type="entry name" value="Homeodomain-like"/>
    <property type="match status" value="1"/>
</dbReference>
<dbReference type="KEGG" id="cbw:RR42_m3778"/>
<dbReference type="Gene3D" id="3.30.420.10">
    <property type="entry name" value="Ribonuclease H-like superfamily/Ribonuclease H"/>
    <property type="match status" value="1"/>
</dbReference>
<dbReference type="EMBL" id="CP010536">
    <property type="protein sequence ID" value="AJG21138.1"/>
    <property type="molecule type" value="Genomic_DNA"/>
</dbReference>
<dbReference type="Gene3D" id="1.10.10.10">
    <property type="entry name" value="Winged helix-like DNA-binding domain superfamily/Winged helix DNA-binding domain"/>
    <property type="match status" value="1"/>
</dbReference>
<dbReference type="InterPro" id="IPR036388">
    <property type="entry name" value="WH-like_DNA-bd_sf"/>
</dbReference>
<dbReference type="PANTHER" id="PTHR47515:SF2">
    <property type="entry name" value="INTEGRASE CORE DOMAIN PROTEIN"/>
    <property type="match status" value="1"/>
</dbReference>
<sequence>MPWSELKPMDQRILFVVDHVKGVESMSALCARYGVSRKTGYKWLERYEAEGLDGLAERSRRRREQDRVPYAIRQAILALRTQGGMEQGPKKIQKLLEARYGAELVPSRTTIYNVLKQAGRILPRRLRRRVMPHEGVLRSTQEPNGLWSADYKGQFLTGDHRWCYPLTVMDHASRYLLGCKGLNGPQLVPTRAVFEQLFRRYGLPDRLRTDNGVPFASTGSAGLSQLSIWWLKLGIVPERIERGHPEQNGRHERMHRTLKRATAQPPAATLSSQQRRMDEFRRYYNRERPHEALEQCTPQSCYTKSMRAYPSRLEEMSYASYILPHRVTKAGLIYQAGKIIYVGHLLQGEVVGLEAVADGIWRVHFGPIAIGLIDERQAKQHYLTIKVLPM</sequence>
<dbReference type="OrthoDB" id="5414302at2"/>
<organism evidence="3 5">
    <name type="scientific">Cupriavidus basilensis</name>
    <dbReference type="NCBI Taxonomy" id="68895"/>
    <lineage>
        <taxon>Bacteria</taxon>
        <taxon>Pseudomonadati</taxon>
        <taxon>Pseudomonadota</taxon>
        <taxon>Betaproteobacteria</taxon>
        <taxon>Burkholderiales</taxon>
        <taxon>Burkholderiaceae</taxon>
        <taxon>Cupriavidus</taxon>
    </lineage>
</organism>
<evidence type="ECO:0000313" key="5">
    <source>
        <dbReference type="Proteomes" id="UP000031843"/>
    </source>
</evidence>